<sequence>MTTPLFLLRCVQLGLSIRDLDLLTIGMVNDMFAESRNDDCKYATLATQEDFDKF</sequence>
<gene>
    <name evidence="1" type="ORF">SAMN05661086_02738</name>
</gene>
<accession>A0A1I6KUB8</accession>
<evidence type="ECO:0000313" key="1">
    <source>
        <dbReference type="EMBL" id="SFR94787.1"/>
    </source>
</evidence>
<evidence type="ECO:0000313" key="2">
    <source>
        <dbReference type="Proteomes" id="UP000199659"/>
    </source>
</evidence>
<organism evidence="1 2">
    <name type="scientific">Anaeromicropila populeti</name>
    <dbReference type="NCBI Taxonomy" id="37658"/>
    <lineage>
        <taxon>Bacteria</taxon>
        <taxon>Bacillati</taxon>
        <taxon>Bacillota</taxon>
        <taxon>Clostridia</taxon>
        <taxon>Lachnospirales</taxon>
        <taxon>Lachnospiraceae</taxon>
        <taxon>Anaeromicropila</taxon>
    </lineage>
</organism>
<dbReference type="AlphaFoldDB" id="A0A1I6KUB8"/>
<dbReference type="Proteomes" id="UP000199659">
    <property type="component" value="Unassembled WGS sequence"/>
</dbReference>
<dbReference type="STRING" id="37658.SAMN05661086_02738"/>
<protein>
    <submittedName>
        <fullName evidence="1">Uncharacterized protein</fullName>
    </submittedName>
</protein>
<proteinExistence type="predicted"/>
<reference evidence="1 2" key="1">
    <citation type="submission" date="2016-10" db="EMBL/GenBank/DDBJ databases">
        <authorList>
            <person name="de Groot N.N."/>
        </authorList>
    </citation>
    <scope>NUCLEOTIDE SEQUENCE [LARGE SCALE GENOMIC DNA]</scope>
    <source>
        <strain evidence="1 2">743A</strain>
    </source>
</reference>
<dbReference type="RefSeq" id="WP_177214733.1">
    <property type="nucleotide sequence ID" value="NZ_FOYZ01000010.1"/>
</dbReference>
<dbReference type="EMBL" id="FOYZ01000010">
    <property type="protein sequence ID" value="SFR94787.1"/>
    <property type="molecule type" value="Genomic_DNA"/>
</dbReference>
<keyword evidence="2" id="KW-1185">Reference proteome</keyword>
<name>A0A1I6KUB8_9FIRM</name>